<name>A0A931GAN6_9BACT</name>
<dbReference type="Gene3D" id="3.40.50.11440">
    <property type="match status" value="1"/>
</dbReference>
<dbReference type="GO" id="GO:0050043">
    <property type="term" value="F:lactate racemase activity"/>
    <property type="evidence" value="ECO:0007669"/>
    <property type="project" value="InterPro"/>
</dbReference>
<protein>
    <submittedName>
        <fullName evidence="2">DUF2088 domain-containing protein</fullName>
    </submittedName>
</protein>
<evidence type="ECO:0000313" key="3">
    <source>
        <dbReference type="Proteomes" id="UP000706172"/>
    </source>
</evidence>
<reference evidence="2" key="1">
    <citation type="submission" date="2020-07" db="EMBL/GenBank/DDBJ databases">
        <title>Severe corrosion of carbon steel in oil field produced water can be linked to methanogenic archaea containing a special type of NiFe hydrogenase.</title>
        <authorList>
            <person name="Lahme S."/>
            <person name="Mand J."/>
            <person name="Longwell J."/>
            <person name="Smith R."/>
            <person name="Enning D."/>
        </authorList>
    </citation>
    <scope>NUCLEOTIDE SEQUENCE</scope>
    <source>
        <strain evidence="2">MIC098Bin6</strain>
    </source>
</reference>
<dbReference type="Proteomes" id="UP000706172">
    <property type="component" value="Unassembled WGS sequence"/>
</dbReference>
<accession>A0A931GAN6</accession>
<proteinExistence type="predicted"/>
<evidence type="ECO:0000259" key="1">
    <source>
        <dbReference type="Pfam" id="PF09861"/>
    </source>
</evidence>
<evidence type="ECO:0000313" key="2">
    <source>
        <dbReference type="EMBL" id="MBG0778684.1"/>
    </source>
</evidence>
<comment type="caution">
    <text evidence="2">The sequence shown here is derived from an EMBL/GenBank/DDBJ whole genome shotgun (WGS) entry which is preliminary data.</text>
</comment>
<feature type="domain" description="LarA-like N-terminal" evidence="1">
    <location>
        <begin position="29"/>
        <end position="189"/>
    </location>
</feature>
<sequence>MFTLDVSDDFAFPDMFRIHMQPQIPPAVDIRSVLASEWERCREKCAIHPGDRIAIGVGSRKIPDLPQIVTCVVNRLKHAGAKPFILPAMGSHGGGTAQGQIAILAKQGIVESVVGAPVRATMDVVDSGRVKGIPVYMDRLAHEADGLVLINRVKPHTDFTGPVESGVIKMLAIGLGNRTGADGYHKAAVEKGFSHVLMAVGRHLLAATPFLFGVALVENQNHAVCEICLGTAREMEALERRLLKTARTCLPRLPLDAIDLLIVDEMGKDISGAGLDPNVIGGKGTCVWSDDRPVPDITRIFVRDLSVATKGNAMGLGRLDVATEKLVNKIDMQTTAVNAITACCPEDCKIPLTLATEKQAVAAALQTLRSYTLDDLKVVHIRNTRDLGRMMVSKGCLPDLAGRKDICVVSTGSPMTFDQTGHLADAL</sequence>
<dbReference type="InterPro" id="IPR018657">
    <property type="entry name" value="LarA-like_N"/>
</dbReference>
<organism evidence="2 3">
    <name type="scientific">Desulfotignum balticum</name>
    <dbReference type="NCBI Taxonomy" id="115781"/>
    <lineage>
        <taxon>Bacteria</taxon>
        <taxon>Pseudomonadati</taxon>
        <taxon>Thermodesulfobacteriota</taxon>
        <taxon>Desulfobacteria</taxon>
        <taxon>Desulfobacterales</taxon>
        <taxon>Desulfobacteraceae</taxon>
        <taxon>Desulfotignum</taxon>
    </lineage>
</organism>
<dbReference type="AlphaFoldDB" id="A0A931GAN6"/>
<gene>
    <name evidence="2" type="ORF">H0S81_01970</name>
</gene>
<dbReference type="EMBL" id="JACCQK010000080">
    <property type="protein sequence ID" value="MBG0778684.1"/>
    <property type="molecule type" value="Genomic_DNA"/>
</dbReference>
<dbReference type="Pfam" id="PF09861">
    <property type="entry name" value="Lar_N"/>
    <property type="match status" value="1"/>
</dbReference>